<organism evidence="5 6">
    <name type="scientific">Daldinia eschscholtzii</name>
    <dbReference type="NCBI Taxonomy" id="292717"/>
    <lineage>
        <taxon>Eukaryota</taxon>
        <taxon>Fungi</taxon>
        <taxon>Dikarya</taxon>
        <taxon>Ascomycota</taxon>
        <taxon>Pezizomycotina</taxon>
        <taxon>Sordariomycetes</taxon>
        <taxon>Xylariomycetidae</taxon>
        <taxon>Xylariales</taxon>
        <taxon>Hypoxylaceae</taxon>
        <taxon>Daldinia</taxon>
    </lineage>
</organism>
<feature type="compositionally biased region" description="Basic and acidic residues" evidence="4">
    <location>
        <begin position="48"/>
        <end position="57"/>
    </location>
</feature>
<sequence>MRLRKSNQGKRFNDALAFDLSDGEQAVSTQQTRDLSDEEFVVDANQPQDDKNKHSNDPQDSSDFESLDGAQSEARRKKNKRSWAPNPAKPLGEVQPYPTDPAQKWTRTYVGPVKRWTRLEFLVDYWYGDVEDRREIFDEFMKLWFNYQLLPPKLPQGSHELEVARNGWMPGSFTQHMEEKYRYWYERYLVIRTISQRSTLIDKAKAFRWFLPRAEGELQVLLGHVSNQKKYLMKQGESILFSDSGLPIEDASNDTSQAGGWLLDVGGIVLAMGWAPIKGQVDQLLAMSVIPHSDQAFYRDLNDAPKPSELKEGAIQIWKFGAENDSEGISRPARASPKLIRTICFYWGRVKRIQWCPVPLTTTHDVALLAALCGDGKLRIIEIKRDPERDNTETFEEMQESMATIKPPKEHTLEINCFSWLNTNRIVVGLSDGSVTLWSISPCQQLQRHPVHSSPIMDIVTGYPSKPFLIATMPMGGVFTLTDLNRPTAEKTYHGNPLVSLQPNVLSWSDQLRGFASIWPTSFPGTSTVSFVHSRVFPLSRHICTVEGQTSCLAFGMCHPCLLVGSSDGSVWALNVMRKVLSHREKTHKLKIFQHEYAAIPPLDAANDNDDQIPRRGGCRILHGFLPQLNSHPLGTRIAKESRVKRARGEKKAANKKGKKLEDEVTFEDPADSDEDYYTMVPAPIVVHESQTRITALAWNPNAEFSWWAAAAMGSGLVRIMDLGIENTQGGSEDHPDEPESAETNLGRSDNGDVEMGDDLDDDVELVE</sequence>
<dbReference type="InterPro" id="IPR015943">
    <property type="entry name" value="WD40/YVTN_repeat-like_dom_sf"/>
</dbReference>
<evidence type="ECO:0000256" key="4">
    <source>
        <dbReference type="SAM" id="MobiDB-lite"/>
    </source>
</evidence>
<dbReference type="EMBL" id="JBANMG010000004">
    <property type="protein sequence ID" value="KAK6954076.1"/>
    <property type="molecule type" value="Genomic_DNA"/>
</dbReference>
<dbReference type="GO" id="GO:0000127">
    <property type="term" value="C:transcription factor TFIIIC complex"/>
    <property type="evidence" value="ECO:0007669"/>
    <property type="project" value="TreeGrafter"/>
</dbReference>
<keyword evidence="3" id="KW-0539">Nucleus</keyword>
<feature type="region of interest" description="Disordered" evidence="4">
    <location>
        <begin position="650"/>
        <end position="673"/>
    </location>
</feature>
<evidence type="ECO:0000256" key="2">
    <source>
        <dbReference type="ARBA" id="ARBA00023163"/>
    </source>
</evidence>
<dbReference type="SUPFAM" id="SSF50978">
    <property type="entry name" value="WD40 repeat-like"/>
    <property type="match status" value="1"/>
</dbReference>
<feature type="compositionally biased region" description="Acidic residues" evidence="4">
    <location>
        <begin position="752"/>
        <end position="768"/>
    </location>
</feature>
<dbReference type="AlphaFoldDB" id="A0AAX6MNM1"/>
<dbReference type="GO" id="GO:0005634">
    <property type="term" value="C:nucleus"/>
    <property type="evidence" value="ECO:0007669"/>
    <property type="project" value="UniProtKB-SubCell"/>
</dbReference>
<dbReference type="InterPro" id="IPR001680">
    <property type="entry name" value="WD40_rpt"/>
</dbReference>
<comment type="subcellular location">
    <subcellularLocation>
        <location evidence="1">Nucleus</location>
    </subcellularLocation>
</comment>
<accession>A0AAX6MNM1</accession>
<comment type="caution">
    <text evidence="5">The sequence shown here is derived from an EMBL/GenBank/DDBJ whole genome shotgun (WGS) entry which is preliminary data.</text>
</comment>
<dbReference type="Proteomes" id="UP001369815">
    <property type="component" value="Unassembled WGS sequence"/>
</dbReference>
<dbReference type="PANTHER" id="PTHR15052:SF2">
    <property type="entry name" value="GENERAL TRANSCRIPTION FACTOR 3C POLYPEPTIDE 2"/>
    <property type="match status" value="1"/>
</dbReference>
<feature type="compositionally biased region" description="Acidic residues" evidence="4">
    <location>
        <begin position="664"/>
        <end position="673"/>
    </location>
</feature>
<evidence type="ECO:0000256" key="3">
    <source>
        <dbReference type="ARBA" id="ARBA00023242"/>
    </source>
</evidence>
<name>A0AAX6MNM1_9PEZI</name>
<reference evidence="5 6" key="1">
    <citation type="journal article" date="2024" name="Front Chem Biol">
        <title>Unveiling the potential of Daldinia eschscholtzii MFLUCC 19-0629 through bioactivity and bioinformatics studies for enhanced sustainable agriculture production.</title>
        <authorList>
            <person name="Brooks S."/>
            <person name="Weaver J.A."/>
            <person name="Klomchit A."/>
            <person name="Alharthi S.A."/>
            <person name="Onlamun T."/>
            <person name="Nurani R."/>
            <person name="Vong T.K."/>
            <person name="Alberti F."/>
            <person name="Greco C."/>
        </authorList>
    </citation>
    <scope>NUCLEOTIDE SEQUENCE [LARGE SCALE GENOMIC DNA]</scope>
    <source>
        <strain evidence="5">MFLUCC 19-0629</strain>
    </source>
</reference>
<dbReference type="PANTHER" id="PTHR15052">
    <property type="entry name" value="RNA POLYMERASE III TRANSCRIPTION INITIATION FACTOR COMPLEX SUBUNIT"/>
    <property type="match status" value="1"/>
</dbReference>
<dbReference type="Gene3D" id="2.130.10.10">
    <property type="entry name" value="YVTN repeat-like/Quinoprotein amine dehydrogenase"/>
    <property type="match status" value="1"/>
</dbReference>
<dbReference type="InterPro" id="IPR052416">
    <property type="entry name" value="GTF3C_component"/>
</dbReference>
<proteinExistence type="predicted"/>
<feature type="region of interest" description="Disordered" evidence="4">
    <location>
        <begin position="727"/>
        <end position="768"/>
    </location>
</feature>
<evidence type="ECO:0000256" key="1">
    <source>
        <dbReference type="ARBA" id="ARBA00004123"/>
    </source>
</evidence>
<keyword evidence="6" id="KW-1185">Reference proteome</keyword>
<keyword evidence="2" id="KW-0804">Transcription</keyword>
<dbReference type="SMART" id="SM00320">
    <property type="entry name" value="WD40"/>
    <property type="match status" value="3"/>
</dbReference>
<gene>
    <name evidence="5" type="ORF">Daesc_004038</name>
</gene>
<dbReference type="InterPro" id="IPR036322">
    <property type="entry name" value="WD40_repeat_dom_sf"/>
</dbReference>
<evidence type="ECO:0000313" key="6">
    <source>
        <dbReference type="Proteomes" id="UP001369815"/>
    </source>
</evidence>
<protein>
    <submittedName>
        <fullName evidence="5">Uncharacterized protein</fullName>
    </submittedName>
</protein>
<dbReference type="GO" id="GO:0006383">
    <property type="term" value="P:transcription by RNA polymerase III"/>
    <property type="evidence" value="ECO:0007669"/>
    <property type="project" value="TreeGrafter"/>
</dbReference>
<feature type="compositionally biased region" description="Basic residues" evidence="4">
    <location>
        <begin position="650"/>
        <end position="659"/>
    </location>
</feature>
<feature type="region of interest" description="Disordered" evidence="4">
    <location>
        <begin position="1"/>
        <end position="103"/>
    </location>
</feature>
<evidence type="ECO:0000313" key="5">
    <source>
        <dbReference type="EMBL" id="KAK6954076.1"/>
    </source>
</evidence>